<gene>
    <name evidence="1" type="ordered locus">Pedsa_1142</name>
</gene>
<dbReference type="PROSITE" id="PS51257">
    <property type="entry name" value="PROKAR_LIPOPROTEIN"/>
    <property type="match status" value="1"/>
</dbReference>
<dbReference type="Proteomes" id="UP000000310">
    <property type="component" value="Chromosome"/>
</dbReference>
<dbReference type="RefSeq" id="WP_013632210.1">
    <property type="nucleotide sequence ID" value="NC_015177.1"/>
</dbReference>
<dbReference type="HOGENOM" id="CLU_1569368_0_0_10"/>
<proteinExistence type="predicted"/>
<dbReference type="OrthoDB" id="759260at2"/>
<name>F0SCB4_PSESL</name>
<evidence type="ECO:0000313" key="2">
    <source>
        <dbReference type="Proteomes" id="UP000000310"/>
    </source>
</evidence>
<protein>
    <recommendedName>
        <fullName evidence="3">Lipoprotein</fullName>
    </recommendedName>
</protein>
<evidence type="ECO:0008006" key="3">
    <source>
        <dbReference type="Google" id="ProtNLM"/>
    </source>
</evidence>
<dbReference type="AlphaFoldDB" id="F0SCB4"/>
<keyword evidence="2" id="KW-1185">Reference proteome</keyword>
<reference evidence="1 2" key="1">
    <citation type="journal article" date="2011" name="Stand. Genomic Sci.">
        <title>Complete genome sequence of the gliding, heparinolytic Pedobacter saltans type strain (113).</title>
        <authorList>
            <person name="Liolios K."/>
            <person name="Sikorski J."/>
            <person name="Lu M."/>
            <person name="Nolan M."/>
            <person name="Lapidus A."/>
            <person name="Lucas S."/>
            <person name="Hammon N."/>
            <person name="Deshpande S."/>
            <person name="Cheng J.F."/>
            <person name="Tapia R."/>
            <person name="Han C."/>
            <person name="Goodwin L."/>
            <person name="Pitluck S."/>
            <person name="Huntemann M."/>
            <person name="Ivanova N."/>
            <person name="Pagani I."/>
            <person name="Mavromatis K."/>
            <person name="Ovchinikova G."/>
            <person name="Pati A."/>
            <person name="Chen A."/>
            <person name="Palaniappan K."/>
            <person name="Land M."/>
            <person name="Hauser L."/>
            <person name="Brambilla E.M."/>
            <person name="Kotsyurbenko O."/>
            <person name="Rohde M."/>
            <person name="Tindall B.J."/>
            <person name="Abt B."/>
            <person name="Goker M."/>
            <person name="Detter J.C."/>
            <person name="Woyke T."/>
            <person name="Bristow J."/>
            <person name="Eisen J.A."/>
            <person name="Markowitz V."/>
            <person name="Hugenholtz P."/>
            <person name="Klenk H.P."/>
            <person name="Kyrpides N.C."/>
        </authorList>
    </citation>
    <scope>NUCLEOTIDE SEQUENCE [LARGE SCALE GENOMIC DNA]</scope>
    <source>
        <strain evidence="2">ATCC 51119 / DSM 12145 / JCM 21818 / LMG 10337 / NBRC 100064 / NCIMB 13643</strain>
    </source>
</reference>
<organism evidence="1 2">
    <name type="scientific">Pseudopedobacter saltans (strain ATCC 51119 / DSM 12145 / JCM 21818 / CCUG 39354 / LMG 10337 / NBRC 100064 / NCIMB 13643)</name>
    <name type="common">Pedobacter saltans</name>
    <dbReference type="NCBI Taxonomy" id="762903"/>
    <lineage>
        <taxon>Bacteria</taxon>
        <taxon>Pseudomonadati</taxon>
        <taxon>Bacteroidota</taxon>
        <taxon>Sphingobacteriia</taxon>
        <taxon>Sphingobacteriales</taxon>
        <taxon>Sphingobacteriaceae</taxon>
        <taxon>Pseudopedobacter</taxon>
    </lineage>
</organism>
<evidence type="ECO:0000313" key="1">
    <source>
        <dbReference type="EMBL" id="ADY51711.1"/>
    </source>
</evidence>
<reference evidence="2" key="2">
    <citation type="submission" date="2011-02" db="EMBL/GenBank/DDBJ databases">
        <title>The complete genome of Pedobacter saltans DSM 12145.</title>
        <authorList>
            <consortium name="US DOE Joint Genome Institute (JGI-PGF)"/>
            <person name="Lucas S."/>
            <person name="Copeland A."/>
            <person name="Lapidus A."/>
            <person name="Bruce D."/>
            <person name="Goodwin L."/>
            <person name="Pitluck S."/>
            <person name="Kyrpides N."/>
            <person name="Mavromatis K."/>
            <person name="Pagani I."/>
            <person name="Ivanova N."/>
            <person name="Ovchinnikova G."/>
            <person name="Lu M."/>
            <person name="Detter J.C."/>
            <person name="Han C."/>
            <person name="Land M."/>
            <person name="Hauser L."/>
            <person name="Markowitz V."/>
            <person name="Cheng J.-F."/>
            <person name="Hugenholtz P."/>
            <person name="Woyke T."/>
            <person name="Wu D."/>
            <person name="Tindall B."/>
            <person name="Pomrenke H.G."/>
            <person name="Brambilla E."/>
            <person name="Klenk H.-P."/>
            <person name="Eisen J.A."/>
        </authorList>
    </citation>
    <scope>NUCLEOTIDE SEQUENCE [LARGE SCALE GENOMIC DNA]</scope>
    <source>
        <strain evidence="2">ATCC 51119 / DSM 12145 / JCM 21818 / LMG 10337 / NBRC 100064 / NCIMB 13643</strain>
    </source>
</reference>
<dbReference type="EMBL" id="CP002545">
    <property type="protein sequence ID" value="ADY51711.1"/>
    <property type="molecule type" value="Genomic_DNA"/>
</dbReference>
<sequence length="170" mass="18696">MKSIKLLLFISLITFAVTSCKKDDSDAKDEELQSEYYFTYKVNGTTVTSTEFSALRGNEGDSKTFTLLASGKEGANPKFKFYFVENFIGIVLGLTIGADKTSGISFLEYTNNAGLLFTTENDNEGGSLSLFDVTYKKDGVAAGIFHGYVTSKNNDRVEITEGKFKVKFSN</sequence>
<dbReference type="KEGG" id="psn:Pedsa_1142"/>
<accession>F0SCB4</accession>